<comment type="caution">
    <text evidence="1">The sequence shown here is derived from an EMBL/GenBank/DDBJ whole genome shotgun (WGS) entry which is preliminary data.</text>
</comment>
<dbReference type="AlphaFoldDB" id="A0A1R3L0P3"/>
<proteinExistence type="predicted"/>
<name>A0A1R3L0P3_9ROSI</name>
<dbReference type="Proteomes" id="UP000187203">
    <property type="component" value="Unassembled WGS sequence"/>
</dbReference>
<dbReference type="EMBL" id="AWUE01005627">
    <property type="protein sequence ID" value="OMP12916.1"/>
    <property type="molecule type" value="Genomic_DNA"/>
</dbReference>
<reference evidence="2" key="1">
    <citation type="submission" date="2013-09" db="EMBL/GenBank/DDBJ databases">
        <title>Corchorus olitorius genome sequencing.</title>
        <authorList>
            <person name="Alam M."/>
            <person name="Haque M.S."/>
            <person name="Islam M.S."/>
            <person name="Emdad E.M."/>
            <person name="Islam M.M."/>
            <person name="Ahmed B."/>
            <person name="Halim A."/>
            <person name="Hossen Q.M.M."/>
            <person name="Hossain M.Z."/>
            <person name="Ahmed R."/>
            <person name="Khan M.M."/>
            <person name="Islam R."/>
            <person name="Rashid M.M."/>
            <person name="Khan S.A."/>
            <person name="Rahman M.S."/>
            <person name="Alam M."/>
            <person name="Yahiya A.S."/>
            <person name="Khan M.S."/>
            <person name="Azam M.S."/>
            <person name="Haque T."/>
            <person name="Lashkar M.Z.H."/>
            <person name="Akhand A.I."/>
            <person name="Morshed G."/>
            <person name="Roy S."/>
            <person name="Uddin K.S."/>
            <person name="Rabeya T."/>
            <person name="Hossain A.S."/>
            <person name="Chowdhury A."/>
            <person name="Snigdha A.R."/>
            <person name="Mortoza M.S."/>
            <person name="Matin S.A."/>
            <person name="Hoque S.M.E."/>
            <person name="Islam M.K."/>
            <person name="Roy D.K."/>
            <person name="Haider R."/>
            <person name="Moosa M.M."/>
            <person name="Elias S.M."/>
            <person name="Hasan A.M."/>
            <person name="Jahan S."/>
            <person name="Shafiuddin M."/>
            <person name="Mahmood N."/>
            <person name="Shommy N.S."/>
        </authorList>
    </citation>
    <scope>NUCLEOTIDE SEQUENCE [LARGE SCALE GENOMIC DNA]</scope>
    <source>
        <strain evidence="2">cv. O-4</strain>
    </source>
</reference>
<accession>A0A1R3L0P3</accession>
<sequence length="290" mass="31964">MKVLGVDPHPTLPKAGVLTFRDGKPVVYEKLEPPAPTPEEMGNFVREAVVSGQKIHVDCSVDPDDPHTMRVDLSTDGTPAEYLSGMTPKVLLNLPLADFPHGTVEGLDKIISEQALKHFGQPGNRECDGPITYLDENGVRRLDVLAMLRRQKARAFRTPHLADPKLCDQEIVKAIVTVNRHPGLVTIFSCQGHITTRNGQGGGSLMFGVRDPAALSALFSFQQRLMKARDSEYATQLVTEYKCDVTLMEKGPRAATYPVWTLRWIFGRDEESTIYQNVNDAAGVVLEGIS</sequence>
<protein>
    <submittedName>
        <fullName evidence="1">Uncharacterized protein</fullName>
    </submittedName>
</protein>
<keyword evidence="2" id="KW-1185">Reference proteome</keyword>
<evidence type="ECO:0000313" key="1">
    <source>
        <dbReference type="EMBL" id="OMP12916.1"/>
    </source>
</evidence>
<evidence type="ECO:0000313" key="2">
    <source>
        <dbReference type="Proteomes" id="UP000187203"/>
    </source>
</evidence>
<organism evidence="1 2">
    <name type="scientific">Corchorus olitorius</name>
    <dbReference type="NCBI Taxonomy" id="93759"/>
    <lineage>
        <taxon>Eukaryota</taxon>
        <taxon>Viridiplantae</taxon>
        <taxon>Streptophyta</taxon>
        <taxon>Embryophyta</taxon>
        <taxon>Tracheophyta</taxon>
        <taxon>Spermatophyta</taxon>
        <taxon>Magnoliopsida</taxon>
        <taxon>eudicotyledons</taxon>
        <taxon>Gunneridae</taxon>
        <taxon>Pentapetalae</taxon>
        <taxon>rosids</taxon>
        <taxon>malvids</taxon>
        <taxon>Malvales</taxon>
        <taxon>Malvaceae</taxon>
        <taxon>Grewioideae</taxon>
        <taxon>Apeibeae</taxon>
        <taxon>Corchorus</taxon>
    </lineage>
</organism>
<gene>
    <name evidence="1" type="ORF">COLO4_02585</name>
</gene>